<evidence type="ECO:0000313" key="5">
    <source>
        <dbReference type="Proteomes" id="UP001595632"/>
    </source>
</evidence>
<feature type="domain" description="DUF4174" evidence="3">
    <location>
        <begin position="52"/>
        <end position="153"/>
    </location>
</feature>
<evidence type="ECO:0000256" key="2">
    <source>
        <dbReference type="SAM" id="SignalP"/>
    </source>
</evidence>
<dbReference type="Pfam" id="PF13778">
    <property type="entry name" value="DUF4174"/>
    <property type="match status" value="1"/>
</dbReference>
<dbReference type="EMBL" id="JBHRTB010000010">
    <property type="protein sequence ID" value="MFC3142906.1"/>
    <property type="molecule type" value="Genomic_DNA"/>
</dbReference>
<comment type="caution">
    <text evidence="4">The sequence shown here is derived from an EMBL/GenBank/DDBJ whole genome shotgun (WGS) entry which is preliminary data.</text>
</comment>
<evidence type="ECO:0000313" key="4">
    <source>
        <dbReference type="EMBL" id="MFC3142906.1"/>
    </source>
</evidence>
<name>A0ABV7GQZ8_9RHOB</name>
<sequence>MAKVLTSIFIVCVSAAAWAQDAEVVSDTGTAEAEREMAEEVPLFFEASEVTLDEFVWTKRVVVVFADTPADPRYIEQLELLSARPEALIARDVIVITDSDPSAETDVRRALRPRGFQLTLIEKDGRVNLRKPLPWDVREVTRAIDKWPLRQEEIREGRGTE</sequence>
<feature type="signal peptide" evidence="2">
    <location>
        <begin position="1"/>
        <end position="19"/>
    </location>
</feature>
<organism evidence="4 5">
    <name type="scientific">Psychromarinibacter halotolerans</name>
    <dbReference type="NCBI Taxonomy" id="1775175"/>
    <lineage>
        <taxon>Bacteria</taxon>
        <taxon>Pseudomonadati</taxon>
        <taxon>Pseudomonadota</taxon>
        <taxon>Alphaproteobacteria</taxon>
        <taxon>Rhodobacterales</taxon>
        <taxon>Paracoccaceae</taxon>
        <taxon>Psychromarinibacter</taxon>
    </lineage>
</organism>
<evidence type="ECO:0000259" key="3">
    <source>
        <dbReference type="Pfam" id="PF13778"/>
    </source>
</evidence>
<accession>A0ABV7GQZ8</accession>
<feature type="chain" id="PRO_5045061799" evidence="2">
    <location>
        <begin position="20"/>
        <end position="161"/>
    </location>
</feature>
<keyword evidence="1 2" id="KW-0732">Signal</keyword>
<dbReference type="Proteomes" id="UP001595632">
    <property type="component" value="Unassembled WGS sequence"/>
</dbReference>
<dbReference type="RefSeq" id="WP_275632887.1">
    <property type="nucleotide sequence ID" value="NZ_JARGYD010000004.1"/>
</dbReference>
<keyword evidence="5" id="KW-1185">Reference proteome</keyword>
<gene>
    <name evidence="4" type="ORF">ACFOGP_09310</name>
</gene>
<evidence type="ECO:0000256" key="1">
    <source>
        <dbReference type="ARBA" id="ARBA00022729"/>
    </source>
</evidence>
<proteinExistence type="predicted"/>
<protein>
    <submittedName>
        <fullName evidence="4">DUF4174 domain-containing protein</fullName>
    </submittedName>
</protein>
<dbReference type="InterPro" id="IPR025232">
    <property type="entry name" value="DUF4174"/>
</dbReference>
<reference evidence="5" key="1">
    <citation type="journal article" date="2019" name="Int. J. Syst. Evol. Microbiol.">
        <title>The Global Catalogue of Microorganisms (GCM) 10K type strain sequencing project: providing services to taxonomists for standard genome sequencing and annotation.</title>
        <authorList>
            <consortium name="The Broad Institute Genomics Platform"/>
            <consortium name="The Broad Institute Genome Sequencing Center for Infectious Disease"/>
            <person name="Wu L."/>
            <person name="Ma J."/>
        </authorList>
    </citation>
    <scope>NUCLEOTIDE SEQUENCE [LARGE SCALE GENOMIC DNA]</scope>
    <source>
        <strain evidence="5">KCTC 52366</strain>
    </source>
</reference>